<dbReference type="EC" id="2.4.1.122" evidence="4"/>
<keyword evidence="5" id="KW-0328">Glycosyltransferase</keyword>
<organism evidence="14 15">
    <name type="scientific">Colletotrichum kahawae</name>
    <name type="common">Coffee berry disease fungus</name>
    <dbReference type="NCBI Taxonomy" id="34407"/>
    <lineage>
        <taxon>Eukaryota</taxon>
        <taxon>Fungi</taxon>
        <taxon>Dikarya</taxon>
        <taxon>Ascomycota</taxon>
        <taxon>Pezizomycotina</taxon>
        <taxon>Sordariomycetes</taxon>
        <taxon>Hypocreomycetidae</taxon>
        <taxon>Glomerellales</taxon>
        <taxon>Glomerellaceae</taxon>
        <taxon>Colletotrichum</taxon>
        <taxon>Colletotrichum gloeosporioides species complex</taxon>
    </lineage>
</organism>
<dbReference type="Pfam" id="PF02434">
    <property type="entry name" value="Fringe"/>
    <property type="match status" value="1"/>
</dbReference>
<evidence type="ECO:0000256" key="9">
    <source>
        <dbReference type="ARBA" id="ARBA00022968"/>
    </source>
</evidence>
<feature type="transmembrane region" description="Helical" evidence="12">
    <location>
        <begin position="12"/>
        <end position="32"/>
    </location>
</feature>
<dbReference type="GO" id="GO:0016263">
    <property type="term" value="F:glycoprotein-N-acetylgalactosamine 3-beta-galactosyltransferase activity"/>
    <property type="evidence" value="ECO:0007669"/>
    <property type="project" value="UniProtKB-EC"/>
</dbReference>
<evidence type="ECO:0000256" key="10">
    <source>
        <dbReference type="ARBA" id="ARBA00022989"/>
    </source>
</evidence>
<keyword evidence="10 12" id="KW-1133">Transmembrane helix</keyword>
<evidence type="ECO:0000313" key="14">
    <source>
        <dbReference type="EMBL" id="KAK2777427.1"/>
    </source>
</evidence>
<dbReference type="InterPro" id="IPR003378">
    <property type="entry name" value="Fringe-like_glycosylTrfase"/>
</dbReference>
<evidence type="ECO:0000256" key="1">
    <source>
        <dbReference type="ARBA" id="ARBA00004606"/>
    </source>
</evidence>
<accession>A0AAD9YV95</accession>
<comment type="pathway">
    <text evidence="2">Protein modification; protein glycosylation.</text>
</comment>
<dbReference type="Proteomes" id="UP001281614">
    <property type="component" value="Unassembled WGS sequence"/>
</dbReference>
<dbReference type="InterPro" id="IPR026050">
    <property type="entry name" value="C1GALT1/C1GALT1_chp1"/>
</dbReference>
<comment type="subcellular location">
    <subcellularLocation>
        <location evidence="1">Membrane</location>
        <topology evidence="1">Single-pass type II membrane protein</topology>
    </subcellularLocation>
</comment>
<keyword evidence="7 12" id="KW-0812">Transmembrane</keyword>
<reference evidence="14" key="1">
    <citation type="submission" date="2023-02" db="EMBL/GenBank/DDBJ databases">
        <title>Colletotrichum kahawae CIFC_Que2 genome sequencing and assembly.</title>
        <authorList>
            <person name="Baroncelli R."/>
        </authorList>
    </citation>
    <scope>NUCLEOTIDE SEQUENCE</scope>
    <source>
        <strain evidence="14">CIFC_Que2</strain>
    </source>
</reference>
<evidence type="ECO:0000256" key="3">
    <source>
        <dbReference type="ARBA" id="ARBA00006462"/>
    </source>
</evidence>
<dbReference type="GO" id="GO:0000166">
    <property type="term" value="F:nucleotide binding"/>
    <property type="evidence" value="ECO:0007669"/>
    <property type="project" value="UniProtKB-KW"/>
</dbReference>
<evidence type="ECO:0000256" key="2">
    <source>
        <dbReference type="ARBA" id="ARBA00004922"/>
    </source>
</evidence>
<evidence type="ECO:0000256" key="8">
    <source>
        <dbReference type="ARBA" id="ARBA00022741"/>
    </source>
</evidence>
<keyword evidence="11 12" id="KW-0472">Membrane</keyword>
<evidence type="ECO:0000256" key="7">
    <source>
        <dbReference type="ARBA" id="ARBA00022692"/>
    </source>
</evidence>
<feature type="domain" description="Fringe-like glycosyltransferase" evidence="13">
    <location>
        <begin position="202"/>
        <end position="344"/>
    </location>
</feature>
<comment type="similarity">
    <text evidence="3">Belongs to the glycosyltransferase 31 family. Beta3-Gal-T subfamily.</text>
</comment>
<keyword evidence="8" id="KW-0547">Nucleotide-binding</keyword>
<dbReference type="GO" id="GO:0016020">
    <property type="term" value="C:membrane"/>
    <property type="evidence" value="ECO:0007669"/>
    <property type="project" value="UniProtKB-SubCell"/>
</dbReference>
<name>A0AAD9YV95_COLKA</name>
<comment type="caution">
    <text evidence="14">The sequence shown here is derived from an EMBL/GenBank/DDBJ whole genome shotgun (WGS) entry which is preliminary data.</text>
</comment>
<keyword evidence="15" id="KW-1185">Reference proteome</keyword>
<dbReference type="EMBL" id="VYYT01000019">
    <property type="protein sequence ID" value="KAK2777427.1"/>
    <property type="molecule type" value="Genomic_DNA"/>
</dbReference>
<keyword evidence="6" id="KW-0808">Transferase</keyword>
<keyword evidence="9" id="KW-0735">Signal-anchor</keyword>
<dbReference type="AlphaFoldDB" id="A0AAD9YV95"/>
<evidence type="ECO:0000256" key="11">
    <source>
        <dbReference type="ARBA" id="ARBA00023136"/>
    </source>
</evidence>
<dbReference type="PANTHER" id="PTHR23033:SF40">
    <property type="entry name" value="APPLE DOMAIN-CONTAINING PROTEIN"/>
    <property type="match status" value="1"/>
</dbReference>
<sequence length="453" mass="50663">MILPSPRLRRLVTLLVFAFLIGNALLFLVLPYDNPLVLALRFNVSGLSNWWRGDGVEKDAWLYSPAKYPIDFGTDVGLLIKTGYGTRHRLAAQLEAFELSAADADAVVVVGDWTPRGNGTHAGVEVHDAVGGVMAMPEMRKHHDAAKFQEYIALRDAIEKGDDQRATEIGQSFGWDLDALKKLTLAKQFIWGLEFVYDNLPRKKWYVILDDDTYLVKSSLRLLLAHWDYDAAQYIGNAVGDFRGRFAHGGSSVVISHEAAAKLLSRRDVVAAAQESSLTETWGDKLIATAFQKVGVYLDERYSHFFNGERPGISKIMGDRFCSPLVSFHGVADPAEMRRIGGTFRDFKSPVFWGQLWEIYGAPSVEEFRSGPVRPGRDYVGRTDERSNVVGGVDNAEACLEVCEGLKKKCLAWTWVESSRECRTSPWMIIGERSMGHYSGINREEVGRLQETC</sequence>
<proteinExistence type="inferred from homology"/>
<gene>
    <name evidence="14" type="ORF">CKAH01_12112</name>
</gene>
<evidence type="ECO:0000256" key="5">
    <source>
        <dbReference type="ARBA" id="ARBA00022676"/>
    </source>
</evidence>
<evidence type="ECO:0000259" key="13">
    <source>
        <dbReference type="Pfam" id="PF02434"/>
    </source>
</evidence>
<evidence type="ECO:0000256" key="6">
    <source>
        <dbReference type="ARBA" id="ARBA00022679"/>
    </source>
</evidence>
<evidence type="ECO:0000313" key="15">
    <source>
        <dbReference type="Proteomes" id="UP001281614"/>
    </source>
</evidence>
<evidence type="ECO:0000256" key="12">
    <source>
        <dbReference type="SAM" id="Phobius"/>
    </source>
</evidence>
<evidence type="ECO:0000256" key="4">
    <source>
        <dbReference type="ARBA" id="ARBA00012557"/>
    </source>
</evidence>
<dbReference type="PANTHER" id="PTHR23033">
    <property type="entry name" value="BETA1,3-GALACTOSYLTRANSFERASE"/>
    <property type="match status" value="1"/>
</dbReference>
<protein>
    <recommendedName>
        <fullName evidence="4">N-acetylgalactosaminide beta-1,3-galactosyltransferase</fullName>
        <ecNumber evidence="4">2.4.1.122</ecNumber>
    </recommendedName>
</protein>
<dbReference type="Gene3D" id="3.90.550.50">
    <property type="match status" value="1"/>
</dbReference>